<dbReference type="Proteomes" id="UP000018888">
    <property type="component" value="Unassembled WGS sequence"/>
</dbReference>
<proteinExistence type="predicted"/>
<reference evidence="1 2" key="1">
    <citation type="journal article" date="2013" name="Proc. Natl. Acad. Sci. U.S.A.">
        <title>Genome of an arbuscular mycorrhizal fungus provides insight into the oldest plant symbiosis.</title>
        <authorList>
            <person name="Tisserant E."/>
            <person name="Malbreil M."/>
            <person name="Kuo A."/>
            <person name="Kohler A."/>
            <person name="Symeonidi A."/>
            <person name="Balestrini R."/>
            <person name="Charron P."/>
            <person name="Duensing N."/>
            <person name="Frei Dit Frey N."/>
            <person name="Gianinazzi-Pearson V."/>
            <person name="Gilbert L.B."/>
            <person name="Handa Y."/>
            <person name="Herr J.R."/>
            <person name="Hijri M."/>
            <person name="Koul R."/>
            <person name="Kawaguchi M."/>
            <person name="Krajinski F."/>
            <person name="Lammers P.J."/>
            <person name="Masclaux F.G."/>
            <person name="Murat C."/>
            <person name="Morin E."/>
            <person name="Ndikumana S."/>
            <person name="Pagni M."/>
            <person name="Petitpierre D."/>
            <person name="Requena N."/>
            <person name="Rosikiewicz P."/>
            <person name="Riley R."/>
            <person name="Saito K."/>
            <person name="San Clemente H."/>
            <person name="Shapiro H."/>
            <person name="van Tuinen D."/>
            <person name="Becard G."/>
            <person name="Bonfante P."/>
            <person name="Paszkowski U."/>
            <person name="Shachar-Hill Y.Y."/>
            <person name="Tuskan G.A."/>
            <person name="Young P.W."/>
            <person name="Sanders I.R."/>
            <person name="Henrissat B."/>
            <person name="Rensing S.A."/>
            <person name="Grigoriev I.V."/>
            <person name="Corradi N."/>
            <person name="Roux C."/>
            <person name="Martin F."/>
        </authorList>
    </citation>
    <scope>NUCLEOTIDE SEQUENCE [LARGE SCALE GENOMIC DNA]</scope>
    <source>
        <strain evidence="1 2">DAOM 197198</strain>
    </source>
</reference>
<name>A0A2P4PID0_RHIID</name>
<gene>
    <name evidence="1" type="ORF">GLOIN_2v1669193</name>
</gene>
<dbReference type="VEuPathDB" id="FungiDB:RhiirFUN_003609"/>
<feature type="non-terminal residue" evidence="1">
    <location>
        <position position="1"/>
    </location>
</feature>
<dbReference type="AlphaFoldDB" id="A0A2P4PID0"/>
<protein>
    <submittedName>
        <fullName evidence="1">Uncharacterized protein</fullName>
    </submittedName>
</protein>
<comment type="caution">
    <text evidence="1">The sequence shown here is derived from an EMBL/GenBank/DDBJ whole genome shotgun (WGS) entry which is preliminary data.</text>
</comment>
<accession>A0A2P4PID0</accession>
<evidence type="ECO:0000313" key="2">
    <source>
        <dbReference type="Proteomes" id="UP000018888"/>
    </source>
</evidence>
<organism evidence="1 2">
    <name type="scientific">Rhizophagus irregularis (strain DAOM 181602 / DAOM 197198 / MUCL 43194)</name>
    <name type="common">Arbuscular mycorrhizal fungus</name>
    <name type="synonym">Glomus intraradices</name>
    <dbReference type="NCBI Taxonomy" id="747089"/>
    <lineage>
        <taxon>Eukaryota</taxon>
        <taxon>Fungi</taxon>
        <taxon>Fungi incertae sedis</taxon>
        <taxon>Mucoromycota</taxon>
        <taxon>Glomeromycotina</taxon>
        <taxon>Glomeromycetes</taxon>
        <taxon>Glomerales</taxon>
        <taxon>Glomeraceae</taxon>
        <taxon>Rhizophagus</taxon>
    </lineage>
</organism>
<sequence length="55" mass="6836">KYAYGKDTFCIHFMYVSIDSVYKFRIFNKKFIFEHFLKKLIYTDKINHAECIRNF</sequence>
<keyword evidence="2" id="KW-1185">Reference proteome</keyword>
<evidence type="ECO:0000313" key="1">
    <source>
        <dbReference type="EMBL" id="POG65152.1"/>
    </source>
</evidence>
<dbReference type="EMBL" id="AUPC02000221">
    <property type="protein sequence ID" value="POG65152.1"/>
    <property type="molecule type" value="Genomic_DNA"/>
</dbReference>
<reference evidence="1 2" key="2">
    <citation type="journal article" date="2018" name="New Phytol.">
        <title>High intraspecific genome diversity in the model arbuscular mycorrhizal symbiont Rhizophagus irregularis.</title>
        <authorList>
            <person name="Chen E.C.H."/>
            <person name="Morin E."/>
            <person name="Beaudet D."/>
            <person name="Noel J."/>
            <person name="Yildirir G."/>
            <person name="Ndikumana S."/>
            <person name="Charron P."/>
            <person name="St-Onge C."/>
            <person name="Giorgi J."/>
            <person name="Kruger M."/>
            <person name="Marton T."/>
            <person name="Ropars J."/>
            <person name="Grigoriev I.V."/>
            <person name="Hainaut M."/>
            <person name="Henrissat B."/>
            <person name="Roux C."/>
            <person name="Martin F."/>
            <person name="Corradi N."/>
        </authorList>
    </citation>
    <scope>NUCLEOTIDE SEQUENCE [LARGE SCALE GENOMIC DNA]</scope>
    <source>
        <strain evidence="1 2">DAOM 197198</strain>
    </source>
</reference>